<comment type="caution">
    <text evidence="6">The sequence shown here is derived from an EMBL/GenBank/DDBJ whole genome shotgun (WGS) entry which is preliminary data.</text>
</comment>
<dbReference type="PANTHER" id="PTHR32444:SF128">
    <property type="entry name" value="CURCULIN-LIKE (MANNOSE-BINDING) LECTIN FAMILY PROTEIN"/>
    <property type="match status" value="1"/>
</dbReference>
<sequence length="139" mass="14725">MHVPRAICFFLLSCTNPSYLVLLKQALPAIPAIVTWDTKLPISHPDAVWVANSKTPLSDLSGVFTSDSDGKLKIVYSGGQIPVLDTNQTASGNVTATFLGTGNLVLQEIASSGALGSVLWGCFDHLTNTFLPLHIGTCI</sequence>
<dbReference type="STRING" id="106549.A0A540KKC5"/>
<dbReference type="SUPFAM" id="SSF51110">
    <property type="entry name" value="alpha-D-mannose-specific plant lectins"/>
    <property type="match status" value="1"/>
</dbReference>
<evidence type="ECO:0000256" key="4">
    <source>
        <dbReference type="SAM" id="SignalP"/>
    </source>
</evidence>
<feature type="signal peptide" evidence="4">
    <location>
        <begin position="1"/>
        <end position="20"/>
    </location>
</feature>
<feature type="domain" description="Bulb-type lectin" evidence="5">
    <location>
        <begin position="1"/>
        <end position="119"/>
    </location>
</feature>
<dbReference type="PROSITE" id="PS50927">
    <property type="entry name" value="BULB_LECTIN"/>
    <property type="match status" value="1"/>
</dbReference>
<evidence type="ECO:0000256" key="1">
    <source>
        <dbReference type="ARBA" id="ARBA00022729"/>
    </source>
</evidence>
<dbReference type="Proteomes" id="UP000315295">
    <property type="component" value="Unassembled WGS sequence"/>
</dbReference>
<evidence type="ECO:0000313" key="6">
    <source>
        <dbReference type="EMBL" id="TQD74650.1"/>
    </source>
</evidence>
<keyword evidence="3" id="KW-0325">Glycoprotein</keyword>
<dbReference type="EMBL" id="VIEB01001161">
    <property type="protein sequence ID" value="TQD74650.1"/>
    <property type="molecule type" value="Genomic_DNA"/>
</dbReference>
<dbReference type="PANTHER" id="PTHR32444">
    <property type="entry name" value="BULB-TYPE LECTIN DOMAIN-CONTAINING PROTEIN"/>
    <property type="match status" value="1"/>
</dbReference>
<dbReference type="Gene3D" id="2.90.10.10">
    <property type="entry name" value="Bulb-type lectin domain"/>
    <property type="match status" value="1"/>
</dbReference>
<dbReference type="InterPro" id="IPR036426">
    <property type="entry name" value="Bulb-type_lectin_dom_sf"/>
</dbReference>
<keyword evidence="2" id="KW-1015">Disulfide bond</keyword>
<organism evidence="6 7">
    <name type="scientific">Malus baccata</name>
    <name type="common">Siberian crab apple</name>
    <name type="synonym">Pyrus baccata</name>
    <dbReference type="NCBI Taxonomy" id="106549"/>
    <lineage>
        <taxon>Eukaryota</taxon>
        <taxon>Viridiplantae</taxon>
        <taxon>Streptophyta</taxon>
        <taxon>Embryophyta</taxon>
        <taxon>Tracheophyta</taxon>
        <taxon>Spermatophyta</taxon>
        <taxon>Magnoliopsida</taxon>
        <taxon>eudicotyledons</taxon>
        <taxon>Gunneridae</taxon>
        <taxon>Pentapetalae</taxon>
        <taxon>rosids</taxon>
        <taxon>fabids</taxon>
        <taxon>Rosales</taxon>
        <taxon>Rosaceae</taxon>
        <taxon>Amygdaloideae</taxon>
        <taxon>Maleae</taxon>
        <taxon>Malus</taxon>
    </lineage>
</organism>
<evidence type="ECO:0000259" key="5">
    <source>
        <dbReference type="PROSITE" id="PS50927"/>
    </source>
</evidence>
<dbReference type="InterPro" id="IPR001480">
    <property type="entry name" value="Bulb-type_lectin_dom"/>
</dbReference>
<proteinExistence type="predicted"/>
<evidence type="ECO:0000256" key="2">
    <source>
        <dbReference type="ARBA" id="ARBA00023157"/>
    </source>
</evidence>
<dbReference type="AlphaFoldDB" id="A0A540KKC5"/>
<keyword evidence="1 4" id="KW-0732">Signal</keyword>
<dbReference type="SMART" id="SM00108">
    <property type="entry name" value="B_lectin"/>
    <property type="match status" value="1"/>
</dbReference>
<evidence type="ECO:0000313" key="7">
    <source>
        <dbReference type="Proteomes" id="UP000315295"/>
    </source>
</evidence>
<feature type="chain" id="PRO_5022070547" description="Bulb-type lectin domain-containing protein" evidence="4">
    <location>
        <begin position="21"/>
        <end position="139"/>
    </location>
</feature>
<dbReference type="Pfam" id="PF01453">
    <property type="entry name" value="B_lectin"/>
    <property type="match status" value="1"/>
</dbReference>
<protein>
    <recommendedName>
        <fullName evidence="5">Bulb-type lectin domain-containing protein</fullName>
    </recommendedName>
</protein>
<reference evidence="6 7" key="1">
    <citation type="journal article" date="2019" name="G3 (Bethesda)">
        <title>Sequencing of a Wild Apple (Malus baccata) Genome Unravels the Differences Between Cultivated and Wild Apple Species Regarding Disease Resistance and Cold Tolerance.</title>
        <authorList>
            <person name="Chen X."/>
        </authorList>
    </citation>
    <scope>NUCLEOTIDE SEQUENCE [LARGE SCALE GENOMIC DNA]</scope>
    <source>
        <strain evidence="7">cv. Shandingzi</strain>
        <tissue evidence="6">Leaves</tissue>
    </source>
</reference>
<evidence type="ECO:0000256" key="3">
    <source>
        <dbReference type="ARBA" id="ARBA00023180"/>
    </source>
</evidence>
<keyword evidence="7" id="KW-1185">Reference proteome</keyword>
<accession>A0A540KKC5</accession>
<gene>
    <name evidence="6" type="ORF">C1H46_039786</name>
</gene>
<name>A0A540KKC5_MALBA</name>